<dbReference type="Proteomes" id="UP000831390">
    <property type="component" value="Chromosome"/>
</dbReference>
<dbReference type="RefSeq" id="WP_243515372.1">
    <property type="nucleotide sequence ID" value="NZ_CP094534.1"/>
</dbReference>
<name>A0ABY4B5C9_9BACT</name>
<accession>A0ABY4B5C9</accession>
<gene>
    <name evidence="1" type="ORF">MTP16_01640</name>
</gene>
<protein>
    <submittedName>
        <fullName evidence="1">Uncharacterized protein</fullName>
    </submittedName>
</protein>
<dbReference type="EMBL" id="CP094534">
    <property type="protein sequence ID" value="UOE34370.1"/>
    <property type="molecule type" value="Genomic_DNA"/>
</dbReference>
<evidence type="ECO:0000313" key="1">
    <source>
        <dbReference type="EMBL" id="UOE34370.1"/>
    </source>
</evidence>
<proteinExistence type="predicted"/>
<reference evidence="1 2" key="1">
    <citation type="submission" date="2022-03" db="EMBL/GenBank/DDBJ databases">
        <title>Hymenobactersp. isolated from the air.</title>
        <authorList>
            <person name="Won M."/>
            <person name="Kwon S.-W."/>
        </authorList>
    </citation>
    <scope>NUCLEOTIDE SEQUENCE [LARGE SCALE GENOMIC DNA]</scope>
    <source>
        <strain evidence="1 2">KACC 22596</strain>
    </source>
</reference>
<keyword evidence="2" id="KW-1185">Reference proteome</keyword>
<organism evidence="1 2">
    <name type="scientific">Hymenobacter monticola</name>
    <dbReference type="NCBI Taxonomy" id="1705399"/>
    <lineage>
        <taxon>Bacteria</taxon>
        <taxon>Pseudomonadati</taxon>
        <taxon>Bacteroidota</taxon>
        <taxon>Cytophagia</taxon>
        <taxon>Cytophagales</taxon>
        <taxon>Hymenobacteraceae</taxon>
        <taxon>Hymenobacter</taxon>
    </lineage>
</organism>
<sequence length="132" mass="15062">MAAPYNSQVKFECELPAIDAVLLKLFEVTGLLLNCDPVESEGGLWHLISPITSMEISVMHYSNSYVLFFYPFDVSVWRNRPNSNEYLHESALFALQELGGQPEETLETWAGESWDIAKWRWNPKHLDGGGRN</sequence>
<evidence type="ECO:0000313" key="2">
    <source>
        <dbReference type="Proteomes" id="UP000831390"/>
    </source>
</evidence>